<accession>A0A0A9C8L1</accession>
<dbReference type="AlphaFoldDB" id="A0A0A9C8L1"/>
<protein>
    <submittedName>
        <fullName evidence="1">Uncharacterized protein</fullName>
    </submittedName>
</protein>
<evidence type="ECO:0000313" key="1">
    <source>
        <dbReference type="EMBL" id="JAD67862.1"/>
    </source>
</evidence>
<dbReference type="EMBL" id="GBRH01230033">
    <property type="protein sequence ID" value="JAD67862.1"/>
    <property type="molecule type" value="Transcribed_RNA"/>
</dbReference>
<proteinExistence type="predicted"/>
<sequence length="43" mass="4500">MVSPYIISLSTFVSGGVAFVPSMSVGSIELGNEFSKDDISEVC</sequence>
<organism evidence="1">
    <name type="scientific">Arundo donax</name>
    <name type="common">Giant reed</name>
    <name type="synonym">Donax arundinaceus</name>
    <dbReference type="NCBI Taxonomy" id="35708"/>
    <lineage>
        <taxon>Eukaryota</taxon>
        <taxon>Viridiplantae</taxon>
        <taxon>Streptophyta</taxon>
        <taxon>Embryophyta</taxon>
        <taxon>Tracheophyta</taxon>
        <taxon>Spermatophyta</taxon>
        <taxon>Magnoliopsida</taxon>
        <taxon>Liliopsida</taxon>
        <taxon>Poales</taxon>
        <taxon>Poaceae</taxon>
        <taxon>PACMAD clade</taxon>
        <taxon>Arundinoideae</taxon>
        <taxon>Arundineae</taxon>
        <taxon>Arundo</taxon>
    </lineage>
</organism>
<name>A0A0A9C8L1_ARUDO</name>
<reference evidence="1" key="2">
    <citation type="journal article" date="2015" name="Data Brief">
        <title>Shoot transcriptome of the giant reed, Arundo donax.</title>
        <authorList>
            <person name="Barrero R.A."/>
            <person name="Guerrero F.D."/>
            <person name="Moolhuijzen P."/>
            <person name="Goolsby J.A."/>
            <person name="Tidwell J."/>
            <person name="Bellgard S.E."/>
            <person name="Bellgard M.I."/>
        </authorList>
    </citation>
    <scope>NUCLEOTIDE SEQUENCE</scope>
    <source>
        <tissue evidence="1">Shoot tissue taken approximately 20 cm above the soil surface</tissue>
    </source>
</reference>
<reference evidence="1" key="1">
    <citation type="submission" date="2014-09" db="EMBL/GenBank/DDBJ databases">
        <authorList>
            <person name="Magalhaes I.L.F."/>
            <person name="Oliveira U."/>
            <person name="Santos F.R."/>
            <person name="Vidigal T.H.D.A."/>
            <person name="Brescovit A.D."/>
            <person name="Santos A.J."/>
        </authorList>
    </citation>
    <scope>NUCLEOTIDE SEQUENCE</scope>
    <source>
        <tissue evidence="1">Shoot tissue taken approximately 20 cm above the soil surface</tissue>
    </source>
</reference>